<organism evidence="7 8">
    <name type="scientific">Diplodia seriata</name>
    <dbReference type="NCBI Taxonomy" id="420778"/>
    <lineage>
        <taxon>Eukaryota</taxon>
        <taxon>Fungi</taxon>
        <taxon>Dikarya</taxon>
        <taxon>Ascomycota</taxon>
        <taxon>Pezizomycotina</taxon>
        <taxon>Dothideomycetes</taxon>
        <taxon>Dothideomycetes incertae sedis</taxon>
        <taxon>Botryosphaeriales</taxon>
        <taxon>Botryosphaeriaceae</taxon>
        <taxon>Diplodia</taxon>
    </lineage>
</organism>
<comment type="similarity">
    <text evidence="2">Belongs to the major facilitator superfamily.</text>
</comment>
<evidence type="ECO:0000256" key="2">
    <source>
        <dbReference type="ARBA" id="ARBA00008335"/>
    </source>
</evidence>
<name>A0A1S8BBM9_9PEZI</name>
<keyword evidence="5 6" id="KW-0472">Membrane</keyword>
<accession>A0A1S8BBM9</accession>
<dbReference type="Gene3D" id="1.20.1250.20">
    <property type="entry name" value="MFS general substrate transporter like domains"/>
    <property type="match status" value="1"/>
</dbReference>
<dbReference type="EMBL" id="MSZU01000086">
    <property type="protein sequence ID" value="OMP84972.1"/>
    <property type="molecule type" value="Genomic_DNA"/>
</dbReference>
<feature type="transmembrane region" description="Helical" evidence="6">
    <location>
        <begin position="114"/>
        <end position="139"/>
    </location>
</feature>
<sequence>MLFLSPIVGLMSLYVAVVYGILYLLFTTFTFVFEGRYGFSSGTVGLTYIGIGVGMILGLALVGKLSDATLRKAKASGAAVRPEHRLPFMLTGPPAACIPAGLLIYGWTTEYREHWAIALFGTMLIGFGLLACMVSALPFPCPLFPVQRRFGADRATPPFQMCVQTYLVDAYTQYAASAMAANAVLRSIFGALLPLAGLDMYASLGLGWGNTLLALLALALLPVPMVFKRYGERIRNSRYGQVSFG</sequence>
<dbReference type="PANTHER" id="PTHR23502">
    <property type="entry name" value="MAJOR FACILITATOR SUPERFAMILY"/>
    <property type="match status" value="1"/>
</dbReference>
<dbReference type="OrthoDB" id="5296287at2759"/>
<dbReference type="AlphaFoldDB" id="A0A1S8BBM9"/>
<proteinExistence type="inferred from homology"/>
<feature type="transmembrane region" description="Helical" evidence="6">
    <location>
        <begin position="208"/>
        <end position="227"/>
    </location>
</feature>
<reference evidence="7 8" key="1">
    <citation type="submission" date="2017-01" db="EMBL/GenBank/DDBJ databases">
        <title>Draft genome sequence of Diplodia seriata F98.1, a fungal species involved in grapevine trunk diseases.</title>
        <authorList>
            <person name="Robert-Siegwald G."/>
            <person name="Vallet J."/>
            <person name="Abou-Mansour E."/>
            <person name="Xu J."/>
            <person name="Rey P."/>
            <person name="Bertsch C."/>
            <person name="Rego C."/>
            <person name="Larignon P."/>
            <person name="Fontaine F."/>
            <person name="Lebrun M.-H."/>
        </authorList>
    </citation>
    <scope>NUCLEOTIDE SEQUENCE [LARGE SCALE GENOMIC DNA]</scope>
    <source>
        <strain evidence="7 8">F98.1</strain>
    </source>
</reference>
<dbReference type="GO" id="GO:0016020">
    <property type="term" value="C:membrane"/>
    <property type="evidence" value="ECO:0007669"/>
    <property type="project" value="UniProtKB-SubCell"/>
</dbReference>
<evidence type="ECO:0000313" key="7">
    <source>
        <dbReference type="EMBL" id="OMP84972.1"/>
    </source>
</evidence>
<dbReference type="PANTHER" id="PTHR23502:SF68">
    <property type="entry name" value="MULTIDRUG TRANSPORTER, PUTATIVE (AFU_ORTHOLOGUE AFUA_3G01120)-RELATED"/>
    <property type="match status" value="1"/>
</dbReference>
<dbReference type="SUPFAM" id="SSF103473">
    <property type="entry name" value="MFS general substrate transporter"/>
    <property type="match status" value="1"/>
</dbReference>
<comment type="caution">
    <text evidence="7">The sequence shown here is derived from an EMBL/GenBank/DDBJ whole genome shotgun (WGS) entry which is preliminary data.</text>
</comment>
<keyword evidence="3 6" id="KW-0812">Transmembrane</keyword>
<evidence type="ECO:0000256" key="6">
    <source>
        <dbReference type="SAM" id="Phobius"/>
    </source>
</evidence>
<evidence type="ECO:0000256" key="5">
    <source>
        <dbReference type="ARBA" id="ARBA00023136"/>
    </source>
</evidence>
<evidence type="ECO:0000313" key="8">
    <source>
        <dbReference type="Proteomes" id="UP000190776"/>
    </source>
</evidence>
<comment type="subcellular location">
    <subcellularLocation>
        <location evidence="1">Membrane</location>
        <topology evidence="1">Multi-pass membrane protein</topology>
    </subcellularLocation>
</comment>
<dbReference type="Proteomes" id="UP000190776">
    <property type="component" value="Unassembled WGS sequence"/>
</dbReference>
<evidence type="ECO:0000256" key="3">
    <source>
        <dbReference type="ARBA" id="ARBA00022692"/>
    </source>
</evidence>
<protein>
    <submittedName>
        <fullName evidence="7">Putative transporter C36.03c</fullName>
    </submittedName>
</protein>
<dbReference type="STRING" id="420778.A0A1S8BBM9"/>
<gene>
    <name evidence="7" type="ORF">BK809_0000724</name>
</gene>
<dbReference type="InterPro" id="IPR036259">
    <property type="entry name" value="MFS_trans_sf"/>
</dbReference>
<feature type="transmembrane region" description="Helical" evidence="6">
    <location>
        <begin position="45"/>
        <end position="65"/>
    </location>
</feature>
<feature type="transmembrane region" description="Helical" evidence="6">
    <location>
        <begin position="12"/>
        <end position="33"/>
    </location>
</feature>
<feature type="transmembrane region" description="Helical" evidence="6">
    <location>
        <begin position="86"/>
        <end position="108"/>
    </location>
</feature>
<evidence type="ECO:0000256" key="4">
    <source>
        <dbReference type="ARBA" id="ARBA00022989"/>
    </source>
</evidence>
<dbReference type="GO" id="GO:0022857">
    <property type="term" value="F:transmembrane transporter activity"/>
    <property type="evidence" value="ECO:0007669"/>
    <property type="project" value="TreeGrafter"/>
</dbReference>
<evidence type="ECO:0000256" key="1">
    <source>
        <dbReference type="ARBA" id="ARBA00004141"/>
    </source>
</evidence>
<keyword evidence="4 6" id="KW-1133">Transmembrane helix</keyword>